<dbReference type="InterPro" id="IPR011990">
    <property type="entry name" value="TPR-like_helical_dom_sf"/>
</dbReference>
<feature type="domain" description="GGDEF" evidence="7">
    <location>
        <begin position="422"/>
        <end position="555"/>
    </location>
</feature>
<dbReference type="NCBIfam" id="TIGR00254">
    <property type="entry name" value="GGDEF"/>
    <property type="match status" value="1"/>
</dbReference>
<feature type="transmembrane region" description="Helical" evidence="6">
    <location>
        <begin position="361"/>
        <end position="379"/>
    </location>
</feature>
<dbReference type="GO" id="GO:0043709">
    <property type="term" value="P:cell adhesion involved in single-species biofilm formation"/>
    <property type="evidence" value="ECO:0007669"/>
    <property type="project" value="TreeGrafter"/>
</dbReference>
<feature type="coiled-coil region" evidence="4">
    <location>
        <begin position="322"/>
        <end position="358"/>
    </location>
</feature>
<keyword evidence="6" id="KW-1133">Transmembrane helix</keyword>
<dbReference type="EMBL" id="CP133548">
    <property type="protein sequence ID" value="WMS88880.1"/>
    <property type="molecule type" value="Genomic_DNA"/>
</dbReference>
<dbReference type="InterPro" id="IPR029787">
    <property type="entry name" value="Nucleotide_cyclase"/>
</dbReference>
<gene>
    <name evidence="8" type="ORF">Q9312_08175</name>
</gene>
<name>A0AA51RWN5_9GAMM</name>
<accession>A0AA51RWN5</accession>
<evidence type="ECO:0000256" key="4">
    <source>
        <dbReference type="SAM" id="Coils"/>
    </source>
</evidence>
<keyword evidence="9" id="KW-1185">Reference proteome</keyword>
<dbReference type="SUPFAM" id="SSF48452">
    <property type="entry name" value="TPR-like"/>
    <property type="match status" value="1"/>
</dbReference>
<keyword evidence="6" id="KW-0812">Transmembrane</keyword>
<comment type="catalytic activity">
    <reaction evidence="3">
        <text>2 GTP = 3',3'-c-di-GMP + 2 diphosphate</text>
        <dbReference type="Rhea" id="RHEA:24898"/>
        <dbReference type="ChEBI" id="CHEBI:33019"/>
        <dbReference type="ChEBI" id="CHEBI:37565"/>
        <dbReference type="ChEBI" id="CHEBI:58805"/>
        <dbReference type="EC" id="2.7.7.65"/>
    </reaction>
</comment>
<evidence type="ECO:0000256" key="6">
    <source>
        <dbReference type="SAM" id="Phobius"/>
    </source>
</evidence>
<organism evidence="8 9">
    <name type="scientific">Pleionea litopenaei</name>
    <dbReference type="NCBI Taxonomy" id="3070815"/>
    <lineage>
        <taxon>Bacteria</taxon>
        <taxon>Pseudomonadati</taxon>
        <taxon>Pseudomonadota</taxon>
        <taxon>Gammaproteobacteria</taxon>
        <taxon>Oceanospirillales</taxon>
        <taxon>Pleioneaceae</taxon>
        <taxon>Pleionea</taxon>
    </lineage>
</organism>
<keyword evidence="4" id="KW-0175">Coiled coil</keyword>
<dbReference type="CDD" id="cd01949">
    <property type="entry name" value="GGDEF"/>
    <property type="match status" value="1"/>
</dbReference>
<evidence type="ECO:0000256" key="1">
    <source>
        <dbReference type="ARBA" id="ARBA00001946"/>
    </source>
</evidence>
<dbReference type="Proteomes" id="UP001239782">
    <property type="component" value="Chromosome"/>
</dbReference>
<evidence type="ECO:0000313" key="9">
    <source>
        <dbReference type="Proteomes" id="UP001239782"/>
    </source>
</evidence>
<dbReference type="AlphaFoldDB" id="A0AA51RWN5"/>
<feature type="region of interest" description="Disordered" evidence="5">
    <location>
        <begin position="557"/>
        <end position="581"/>
    </location>
</feature>
<dbReference type="InterPro" id="IPR019734">
    <property type="entry name" value="TPR_rpt"/>
</dbReference>
<dbReference type="GO" id="GO:0052621">
    <property type="term" value="F:diguanylate cyclase activity"/>
    <property type="evidence" value="ECO:0007669"/>
    <property type="project" value="UniProtKB-EC"/>
</dbReference>
<proteinExistence type="predicted"/>
<dbReference type="PROSITE" id="PS50887">
    <property type="entry name" value="GGDEF"/>
    <property type="match status" value="1"/>
</dbReference>
<dbReference type="Gene3D" id="3.30.70.270">
    <property type="match status" value="1"/>
</dbReference>
<keyword evidence="6" id="KW-0472">Membrane</keyword>
<reference evidence="8 9" key="1">
    <citation type="submission" date="2023-08" db="EMBL/GenBank/DDBJ databases">
        <title>Pleionea litopenaei sp. nov., isolated from stomach of juvenile Litopenaeus vannamei.</title>
        <authorList>
            <person name="Rho A.M."/>
            <person name="Hwang C.Y."/>
        </authorList>
    </citation>
    <scope>NUCLEOTIDE SEQUENCE [LARGE SCALE GENOMIC DNA]</scope>
    <source>
        <strain evidence="8 9">HL-JVS1</strain>
    </source>
</reference>
<dbReference type="GO" id="GO:1902201">
    <property type="term" value="P:negative regulation of bacterial-type flagellum-dependent cell motility"/>
    <property type="evidence" value="ECO:0007669"/>
    <property type="project" value="TreeGrafter"/>
</dbReference>
<dbReference type="Pfam" id="PF00990">
    <property type="entry name" value="GGDEF"/>
    <property type="match status" value="1"/>
</dbReference>
<evidence type="ECO:0000256" key="5">
    <source>
        <dbReference type="SAM" id="MobiDB-lite"/>
    </source>
</evidence>
<dbReference type="Gene3D" id="1.25.40.10">
    <property type="entry name" value="Tetratricopeptide repeat domain"/>
    <property type="match status" value="1"/>
</dbReference>
<dbReference type="InterPro" id="IPR000160">
    <property type="entry name" value="GGDEF_dom"/>
</dbReference>
<dbReference type="InterPro" id="IPR050469">
    <property type="entry name" value="Diguanylate_Cyclase"/>
</dbReference>
<dbReference type="FunFam" id="3.30.70.270:FF:000001">
    <property type="entry name" value="Diguanylate cyclase domain protein"/>
    <property type="match status" value="1"/>
</dbReference>
<evidence type="ECO:0000256" key="2">
    <source>
        <dbReference type="ARBA" id="ARBA00012528"/>
    </source>
</evidence>
<evidence type="ECO:0000259" key="7">
    <source>
        <dbReference type="PROSITE" id="PS50887"/>
    </source>
</evidence>
<protein>
    <recommendedName>
        <fullName evidence="2">diguanylate cyclase</fullName>
        <ecNumber evidence="2">2.7.7.65</ecNumber>
    </recommendedName>
</protein>
<sequence>MASDSVEDLLSSADRIRLSEPHKFSEIIREISKQVDDLSSEQRYFFEYLMAYESALKGDSERAVKTYQHVFNNSTNPDLVYRASYSILNVLVINRHWRETPEYLHYINDNYSAISSEEIQATGLVAVALFYNHLGNFDKAREYGLKAINVTNADNVLCTAYQQLAQSELKLNLLNPNAIILIDGMEACEKTEKHLISYMINLYKASALFKEKQYSQATQLLQKYLNRVVASNYVPIQSEYYALLAQLAFAEGNISGAIAYAQKVINTNHNSSNNEALVKALKIMADATAIQGNLSESLVWLKEYSKTDKAFYDQLTAENLAFQLATHEVIEKENQIKLLNKENEALNLERDLSRQEAQNKTLMIIMLILIIGFTSFWAYRTKKTHVKLRKLAEFDSLTGIANRRHFTKESENCLKMNQSRGQAVSFILFDLDKFKSINDKFGHPVGDWVLQRIPAPVQKVIRKIDIFGRMGGEEFAILLPGCELDKAREIAEAIRKGLQEINSQETGHDFNISASFGITVSRVSGYEFEDLMKHSDDALYEAKREGRNRIHVYSMPPSEAKKVSAFESAASESDSEETESR</sequence>
<keyword evidence="8" id="KW-0808">Transferase</keyword>
<dbReference type="PANTHER" id="PTHR45138">
    <property type="entry name" value="REGULATORY COMPONENTS OF SENSORY TRANSDUCTION SYSTEM"/>
    <property type="match status" value="1"/>
</dbReference>
<dbReference type="SUPFAM" id="SSF55073">
    <property type="entry name" value="Nucleotide cyclase"/>
    <property type="match status" value="1"/>
</dbReference>
<dbReference type="SMART" id="SM00028">
    <property type="entry name" value="TPR"/>
    <property type="match status" value="2"/>
</dbReference>
<dbReference type="EC" id="2.7.7.65" evidence="2"/>
<dbReference type="SMART" id="SM00267">
    <property type="entry name" value="GGDEF"/>
    <property type="match status" value="1"/>
</dbReference>
<dbReference type="InterPro" id="IPR043128">
    <property type="entry name" value="Rev_trsase/Diguanyl_cyclase"/>
</dbReference>
<evidence type="ECO:0000313" key="8">
    <source>
        <dbReference type="EMBL" id="WMS88880.1"/>
    </source>
</evidence>
<dbReference type="RefSeq" id="WP_309204100.1">
    <property type="nucleotide sequence ID" value="NZ_CP133548.1"/>
</dbReference>
<dbReference type="KEGG" id="plei:Q9312_08175"/>
<keyword evidence="8" id="KW-0548">Nucleotidyltransferase</keyword>
<dbReference type="PANTHER" id="PTHR45138:SF9">
    <property type="entry name" value="DIGUANYLATE CYCLASE DGCM-RELATED"/>
    <property type="match status" value="1"/>
</dbReference>
<dbReference type="GO" id="GO:0005886">
    <property type="term" value="C:plasma membrane"/>
    <property type="evidence" value="ECO:0007669"/>
    <property type="project" value="TreeGrafter"/>
</dbReference>
<comment type="cofactor">
    <cofactor evidence="1">
        <name>Mg(2+)</name>
        <dbReference type="ChEBI" id="CHEBI:18420"/>
    </cofactor>
</comment>
<evidence type="ECO:0000256" key="3">
    <source>
        <dbReference type="ARBA" id="ARBA00034247"/>
    </source>
</evidence>